<reference evidence="10" key="1">
    <citation type="submission" date="2014-05" db="EMBL/GenBank/DDBJ databases">
        <title>The transcriptome of the halophilic microalga Tetraselmis sp. GSL018 isolated from the Great Salt Lake, Utah.</title>
        <authorList>
            <person name="Jinkerson R.E."/>
            <person name="D'Adamo S."/>
            <person name="Posewitz M.C."/>
        </authorList>
    </citation>
    <scope>NUCLEOTIDE SEQUENCE</scope>
    <source>
        <strain evidence="10">GSL018</strain>
    </source>
</reference>
<organism evidence="10">
    <name type="scientific">Tetraselmis sp. GSL018</name>
    <dbReference type="NCBI Taxonomy" id="582737"/>
    <lineage>
        <taxon>Eukaryota</taxon>
        <taxon>Viridiplantae</taxon>
        <taxon>Chlorophyta</taxon>
        <taxon>core chlorophytes</taxon>
        <taxon>Chlorodendrophyceae</taxon>
        <taxon>Chlorodendrales</taxon>
        <taxon>Chlorodendraceae</taxon>
        <taxon>Tetraselmis</taxon>
    </lineage>
</organism>
<accession>A0A061RDI4</accession>
<dbReference type="PIRSF" id="PIRSF027109">
    <property type="entry name" value="Golgi_SNARE"/>
    <property type="match status" value="1"/>
</dbReference>
<dbReference type="GO" id="GO:0006906">
    <property type="term" value="P:vesicle fusion"/>
    <property type="evidence" value="ECO:0007669"/>
    <property type="project" value="TreeGrafter"/>
</dbReference>
<evidence type="ECO:0000256" key="3">
    <source>
        <dbReference type="ARBA" id="ARBA00022448"/>
    </source>
</evidence>
<dbReference type="GO" id="GO:0005484">
    <property type="term" value="F:SNAP receptor activity"/>
    <property type="evidence" value="ECO:0007669"/>
    <property type="project" value="TreeGrafter"/>
</dbReference>
<feature type="transmembrane region" description="Helical" evidence="9">
    <location>
        <begin position="239"/>
        <end position="257"/>
    </location>
</feature>
<dbReference type="GO" id="GO:0015031">
    <property type="term" value="P:protein transport"/>
    <property type="evidence" value="ECO:0007669"/>
    <property type="project" value="UniProtKB-KW"/>
</dbReference>
<dbReference type="GO" id="GO:0006888">
    <property type="term" value="P:endoplasmic reticulum to Golgi vesicle-mediated transport"/>
    <property type="evidence" value="ECO:0007669"/>
    <property type="project" value="InterPro"/>
</dbReference>
<comment type="subcellular location">
    <subcellularLocation>
        <location evidence="1">Golgi apparatus membrane</location>
        <topology evidence="1">Single-pass type IV membrane protein</topology>
    </subcellularLocation>
</comment>
<keyword evidence="4 9" id="KW-0812">Transmembrane</keyword>
<dbReference type="PANTHER" id="PTHR21094:SF2">
    <property type="entry name" value="GOLGI SNAP RECEPTOR COMPLEX MEMBER 1"/>
    <property type="match status" value="1"/>
</dbReference>
<dbReference type="GO" id="GO:0005801">
    <property type="term" value="C:cis-Golgi network"/>
    <property type="evidence" value="ECO:0007669"/>
    <property type="project" value="InterPro"/>
</dbReference>
<dbReference type="GO" id="GO:0031201">
    <property type="term" value="C:SNARE complex"/>
    <property type="evidence" value="ECO:0007669"/>
    <property type="project" value="TreeGrafter"/>
</dbReference>
<dbReference type="GO" id="GO:0005797">
    <property type="term" value="C:Golgi medial cisterna"/>
    <property type="evidence" value="ECO:0007669"/>
    <property type="project" value="TreeGrafter"/>
</dbReference>
<comment type="similarity">
    <text evidence="2">Belongs to the GOSR1 family.</text>
</comment>
<keyword evidence="7" id="KW-0333">Golgi apparatus</keyword>
<keyword evidence="6 9" id="KW-1133">Transmembrane helix</keyword>
<proteinExistence type="inferred from homology"/>
<evidence type="ECO:0000256" key="7">
    <source>
        <dbReference type="ARBA" id="ARBA00023034"/>
    </source>
</evidence>
<evidence type="ECO:0000313" key="11">
    <source>
        <dbReference type="EMBL" id="JAC76471.1"/>
    </source>
</evidence>
<evidence type="ECO:0000256" key="2">
    <source>
        <dbReference type="ARBA" id="ARBA00008473"/>
    </source>
</evidence>
<dbReference type="Pfam" id="PF12352">
    <property type="entry name" value="V-SNARE_C"/>
    <property type="match status" value="1"/>
</dbReference>
<evidence type="ECO:0000256" key="9">
    <source>
        <dbReference type="SAM" id="Phobius"/>
    </source>
</evidence>
<protein>
    <submittedName>
        <fullName evidence="10">Golgi SNAP receptor complex member 1</fullName>
    </submittedName>
</protein>
<gene>
    <name evidence="10" type="primary">GOS1</name>
    <name evidence="11" type="ORF">TSPGSL018_20059</name>
    <name evidence="10" type="ORF">TSPGSL018_8123</name>
</gene>
<evidence type="ECO:0000256" key="8">
    <source>
        <dbReference type="ARBA" id="ARBA00023136"/>
    </source>
</evidence>
<evidence type="ECO:0000256" key="1">
    <source>
        <dbReference type="ARBA" id="ARBA00004409"/>
    </source>
</evidence>
<dbReference type="InterPro" id="IPR023601">
    <property type="entry name" value="Golgi_SNAP_su1"/>
</dbReference>
<keyword evidence="5" id="KW-0653">Protein transport</keyword>
<dbReference type="PANTHER" id="PTHR21094">
    <property type="entry name" value="GOS-28 SNARE- RELATED"/>
    <property type="match status" value="1"/>
</dbReference>
<evidence type="ECO:0000313" key="10">
    <source>
        <dbReference type="EMBL" id="JAC68695.1"/>
    </source>
</evidence>
<name>A0A061RDI4_9CHLO</name>
<evidence type="ECO:0000256" key="6">
    <source>
        <dbReference type="ARBA" id="ARBA00022989"/>
    </source>
</evidence>
<dbReference type="GO" id="GO:0048219">
    <property type="term" value="P:inter-Golgi cisterna vesicle-mediated transport"/>
    <property type="evidence" value="ECO:0007669"/>
    <property type="project" value="TreeGrafter"/>
</dbReference>
<keyword evidence="10" id="KW-0675">Receptor</keyword>
<evidence type="ECO:0000256" key="4">
    <source>
        <dbReference type="ARBA" id="ARBA00022692"/>
    </source>
</evidence>
<dbReference type="EMBL" id="GBEZ01017663">
    <property type="protein sequence ID" value="JAC68695.1"/>
    <property type="molecule type" value="Transcribed_RNA"/>
</dbReference>
<sequence length="259" mass="28151">MLREGELLEELPSGRRFAMAYPRSNKASPAASSEVSTRVWEDLRKEARKLEGEIDIKLAAYSKLCSGYDSAKKLDPSPGHDQLAASKTVELENLLNKLSDVNEAMSGAISGGDARSHTVARHREIHHDYTKEFRRLGAMLGEARDRSELLSAENSSVPLLGVQVQGANGSLLRERATIGNANSALDATLSTATEVASSLGEQRQIFEGVTNKLTTLGSKFPVVNGLLNAIRRKKSKDTIILAAVIAACTLFTIIYWLNK</sequence>
<keyword evidence="3" id="KW-0813">Transport</keyword>
<dbReference type="EMBL" id="GBEZ01009099">
    <property type="protein sequence ID" value="JAC76471.1"/>
    <property type="molecule type" value="Transcribed_RNA"/>
</dbReference>
<dbReference type="GO" id="GO:0000139">
    <property type="term" value="C:Golgi membrane"/>
    <property type="evidence" value="ECO:0007669"/>
    <property type="project" value="UniProtKB-SubCell"/>
</dbReference>
<evidence type="ECO:0000256" key="5">
    <source>
        <dbReference type="ARBA" id="ARBA00022927"/>
    </source>
</evidence>
<dbReference type="AlphaFoldDB" id="A0A061RDI4"/>
<keyword evidence="8 9" id="KW-0472">Membrane</keyword>